<comment type="caution">
    <text evidence="7">The sequence shown here is derived from an EMBL/GenBank/DDBJ whole genome shotgun (WGS) entry which is preliminary data.</text>
</comment>
<dbReference type="Pfam" id="PF01810">
    <property type="entry name" value="LysE"/>
    <property type="match status" value="1"/>
</dbReference>
<evidence type="ECO:0000256" key="3">
    <source>
        <dbReference type="ARBA" id="ARBA00022692"/>
    </source>
</evidence>
<evidence type="ECO:0000256" key="2">
    <source>
        <dbReference type="ARBA" id="ARBA00022475"/>
    </source>
</evidence>
<evidence type="ECO:0000256" key="5">
    <source>
        <dbReference type="ARBA" id="ARBA00023136"/>
    </source>
</evidence>
<dbReference type="InterPro" id="IPR001123">
    <property type="entry name" value="LeuE-type"/>
</dbReference>
<evidence type="ECO:0000256" key="1">
    <source>
        <dbReference type="ARBA" id="ARBA00004651"/>
    </source>
</evidence>
<keyword evidence="3 6" id="KW-0812">Transmembrane</keyword>
<keyword evidence="8" id="KW-1185">Reference proteome</keyword>
<name>A0A8J6YNQ0_9PROT</name>
<dbReference type="GO" id="GO:0033228">
    <property type="term" value="P:cysteine export across plasma membrane"/>
    <property type="evidence" value="ECO:0007669"/>
    <property type="project" value="TreeGrafter"/>
</dbReference>
<protein>
    <submittedName>
        <fullName evidence="7">LysE family transporter</fullName>
    </submittedName>
</protein>
<keyword evidence="5 6" id="KW-0472">Membrane</keyword>
<proteinExistence type="predicted"/>
<dbReference type="AlphaFoldDB" id="A0A8J6YNQ0"/>
<feature type="transmembrane region" description="Helical" evidence="6">
    <location>
        <begin position="43"/>
        <end position="66"/>
    </location>
</feature>
<feature type="transmembrane region" description="Helical" evidence="6">
    <location>
        <begin position="183"/>
        <end position="208"/>
    </location>
</feature>
<dbReference type="GO" id="GO:0005886">
    <property type="term" value="C:plasma membrane"/>
    <property type="evidence" value="ECO:0007669"/>
    <property type="project" value="UniProtKB-SubCell"/>
</dbReference>
<evidence type="ECO:0000256" key="4">
    <source>
        <dbReference type="ARBA" id="ARBA00022989"/>
    </source>
</evidence>
<dbReference type="PANTHER" id="PTHR30086">
    <property type="entry name" value="ARGININE EXPORTER PROTEIN ARGO"/>
    <property type="match status" value="1"/>
</dbReference>
<dbReference type="RefSeq" id="WP_192534137.1">
    <property type="nucleotide sequence ID" value="NZ_JACZHT010000003.1"/>
</dbReference>
<evidence type="ECO:0000313" key="8">
    <source>
        <dbReference type="Proteomes" id="UP000631034"/>
    </source>
</evidence>
<reference evidence="7" key="1">
    <citation type="submission" date="2020-10" db="EMBL/GenBank/DDBJ databases">
        <title>Genome sequence of the unusual species of purple photosynthetic bacteria, Phaeovibrio sulfidiphilus DSM 23193, type strain.</title>
        <authorList>
            <person name="Kyndt J.A."/>
            <person name="Meyer T.E."/>
        </authorList>
    </citation>
    <scope>NUCLEOTIDE SEQUENCE</scope>
    <source>
        <strain evidence="7">DSM 23193</strain>
    </source>
</reference>
<feature type="transmembrane region" description="Helical" evidence="6">
    <location>
        <begin position="220"/>
        <end position="237"/>
    </location>
</feature>
<dbReference type="PANTHER" id="PTHR30086:SF20">
    <property type="entry name" value="ARGININE EXPORTER PROTEIN ARGO-RELATED"/>
    <property type="match status" value="1"/>
</dbReference>
<evidence type="ECO:0000256" key="6">
    <source>
        <dbReference type="SAM" id="Phobius"/>
    </source>
</evidence>
<keyword evidence="2" id="KW-1003">Cell membrane</keyword>
<sequence>MTLLSADTLLFLVSPALLAVSLCYTPGPNNTLALATGLERGVAAAAPLALGSALGANLSLLALGYGLGEVFRLYPFALEGLRVAGTVYLLWLAWRISGLRLPSLRAVRPGRWIRRPALVPARPADGSDPGPEAMADPRGQARVRLPGFFGGFLLQQVNIKAWITNLIIVSTYVQTGEGRELRLWLIAALFTVAGIGAVFVWAALGALMRRFLTAETIRRANYVFALFLVLSVLLLYLDPL</sequence>
<dbReference type="GO" id="GO:0015171">
    <property type="term" value="F:amino acid transmembrane transporter activity"/>
    <property type="evidence" value="ECO:0007669"/>
    <property type="project" value="TreeGrafter"/>
</dbReference>
<evidence type="ECO:0000313" key="7">
    <source>
        <dbReference type="EMBL" id="MBE1237134.1"/>
    </source>
</evidence>
<dbReference type="Proteomes" id="UP000631034">
    <property type="component" value="Unassembled WGS sequence"/>
</dbReference>
<comment type="subcellular location">
    <subcellularLocation>
        <location evidence="1">Cell membrane</location>
        <topology evidence="1">Multi-pass membrane protein</topology>
    </subcellularLocation>
</comment>
<gene>
    <name evidence="7" type="ORF">IHV25_05670</name>
</gene>
<organism evidence="7 8">
    <name type="scientific">Phaeovibrio sulfidiphilus</name>
    <dbReference type="NCBI Taxonomy" id="1220600"/>
    <lineage>
        <taxon>Bacteria</taxon>
        <taxon>Pseudomonadati</taxon>
        <taxon>Pseudomonadota</taxon>
        <taxon>Alphaproteobacteria</taxon>
        <taxon>Rhodospirillales</taxon>
        <taxon>Rhodospirillaceae</taxon>
        <taxon>Phaeovibrio</taxon>
    </lineage>
</organism>
<keyword evidence="4 6" id="KW-1133">Transmembrane helix</keyword>
<dbReference type="EMBL" id="JACZHT010000003">
    <property type="protein sequence ID" value="MBE1237134.1"/>
    <property type="molecule type" value="Genomic_DNA"/>
</dbReference>
<accession>A0A8J6YNQ0</accession>